<evidence type="ECO:0000313" key="6">
    <source>
        <dbReference type="EMBL" id="KAL1376350.1"/>
    </source>
</evidence>
<organism evidence="6 7">
    <name type="scientific">Culex pipiens pipiens</name>
    <name type="common">Northern house mosquito</name>
    <dbReference type="NCBI Taxonomy" id="38569"/>
    <lineage>
        <taxon>Eukaryota</taxon>
        <taxon>Metazoa</taxon>
        <taxon>Ecdysozoa</taxon>
        <taxon>Arthropoda</taxon>
        <taxon>Hexapoda</taxon>
        <taxon>Insecta</taxon>
        <taxon>Pterygota</taxon>
        <taxon>Neoptera</taxon>
        <taxon>Endopterygota</taxon>
        <taxon>Diptera</taxon>
        <taxon>Nematocera</taxon>
        <taxon>Culicoidea</taxon>
        <taxon>Culicidae</taxon>
        <taxon>Culicinae</taxon>
        <taxon>Culicini</taxon>
        <taxon>Culex</taxon>
        <taxon>Culex</taxon>
    </lineage>
</organism>
<dbReference type="GO" id="GO:0005576">
    <property type="term" value="C:extracellular region"/>
    <property type="evidence" value="ECO:0007669"/>
    <property type="project" value="UniProtKB-SubCell"/>
</dbReference>
<keyword evidence="3" id="KW-0964">Secreted</keyword>
<evidence type="ECO:0000256" key="1">
    <source>
        <dbReference type="ARBA" id="ARBA00004613"/>
    </source>
</evidence>
<reference evidence="6 7" key="1">
    <citation type="submission" date="2024-05" db="EMBL/GenBank/DDBJ databases">
        <title>Culex pipiens pipiens assembly and annotation.</title>
        <authorList>
            <person name="Alout H."/>
            <person name="Durand T."/>
        </authorList>
    </citation>
    <scope>NUCLEOTIDE SEQUENCE [LARGE SCALE GENOMIC DNA]</scope>
    <source>
        <strain evidence="6">HA-2024</strain>
        <tissue evidence="6">Whole body</tissue>
    </source>
</reference>
<dbReference type="InterPro" id="IPR006170">
    <property type="entry name" value="PBP/GOBP"/>
</dbReference>
<comment type="caution">
    <text evidence="6">The sequence shown here is derived from an EMBL/GenBank/DDBJ whole genome shotgun (WGS) entry which is preliminary data.</text>
</comment>
<evidence type="ECO:0000313" key="7">
    <source>
        <dbReference type="Proteomes" id="UP001562425"/>
    </source>
</evidence>
<comment type="subcellular location">
    <subcellularLocation>
        <location evidence="1">Secreted</location>
    </subcellularLocation>
</comment>
<protein>
    <submittedName>
        <fullName evidence="6">Uncharacterized protein</fullName>
    </submittedName>
</protein>
<dbReference type="SUPFAM" id="SSF47565">
    <property type="entry name" value="Insect pheromone/odorant-binding proteins"/>
    <property type="match status" value="1"/>
</dbReference>
<comment type="similarity">
    <text evidence="2">Belongs to the PBP/GOBP family.</text>
</comment>
<dbReference type="PANTHER" id="PTHR11857:SF43">
    <property type="entry name" value="GEO07291P1-RELATED"/>
    <property type="match status" value="1"/>
</dbReference>
<dbReference type="InterPro" id="IPR036728">
    <property type="entry name" value="PBP_GOBP_sf"/>
</dbReference>
<keyword evidence="7" id="KW-1185">Reference proteome</keyword>
<evidence type="ECO:0000256" key="3">
    <source>
        <dbReference type="ARBA" id="ARBA00022525"/>
    </source>
</evidence>
<dbReference type="AlphaFoldDB" id="A0ABD1CJ78"/>
<name>A0ABD1CJ78_CULPP</name>
<evidence type="ECO:0000256" key="4">
    <source>
        <dbReference type="ARBA" id="ARBA00022729"/>
    </source>
</evidence>
<dbReference type="EMBL" id="JBEHCU010011738">
    <property type="protein sequence ID" value="KAL1376350.1"/>
    <property type="molecule type" value="Genomic_DNA"/>
</dbReference>
<evidence type="ECO:0000256" key="2">
    <source>
        <dbReference type="ARBA" id="ARBA00008098"/>
    </source>
</evidence>
<dbReference type="Gene3D" id="1.10.238.20">
    <property type="entry name" value="Pheromone/general odorant binding protein domain"/>
    <property type="match status" value="1"/>
</dbReference>
<dbReference type="CDD" id="cd23992">
    <property type="entry name" value="PBP_GOBP"/>
    <property type="match status" value="1"/>
</dbReference>
<proteinExistence type="inferred from homology"/>
<gene>
    <name evidence="6" type="ORF">pipiens_004429</name>
</gene>
<sequence>MMKLVATLLCLVAVTQANLTRNQMTKFHSTFVNCTTRLHIPEDTVHYEKRGISGDLALKDPLFKRALLCVMRQMKVANETGDIDLPRMREYLRDGHDEKTMDEMLKICAKTKAGAVPEDKIYQFYRCYWTQNKFLL</sequence>
<dbReference type="Pfam" id="PF01395">
    <property type="entry name" value="PBP_GOBP"/>
    <property type="match status" value="1"/>
</dbReference>
<dbReference type="PANTHER" id="PTHR11857">
    <property type="entry name" value="ODORANT BINDING PROTEIN-RELATED"/>
    <property type="match status" value="1"/>
</dbReference>
<evidence type="ECO:0000256" key="5">
    <source>
        <dbReference type="SAM" id="SignalP"/>
    </source>
</evidence>
<dbReference type="SMART" id="SM00708">
    <property type="entry name" value="PhBP"/>
    <property type="match status" value="1"/>
</dbReference>
<dbReference type="Proteomes" id="UP001562425">
    <property type="component" value="Unassembled WGS sequence"/>
</dbReference>
<feature type="chain" id="PRO_5044820847" evidence="5">
    <location>
        <begin position="18"/>
        <end position="136"/>
    </location>
</feature>
<feature type="signal peptide" evidence="5">
    <location>
        <begin position="1"/>
        <end position="17"/>
    </location>
</feature>
<keyword evidence="4 5" id="KW-0732">Signal</keyword>
<accession>A0ABD1CJ78</accession>